<gene>
    <name evidence="2" type="ORF">SAMN02745118_00738</name>
</gene>
<dbReference type="PANTHER" id="PTHR33360:SF2">
    <property type="entry name" value="TRANSPOSASE FOR INSERTION SEQUENCE ELEMENT IS200"/>
    <property type="match status" value="1"/>
</dbReference>
<accession>A0A1T4KE49</accession>
<dbReference type="OrthoDB" id="9798161at2"/>
<dbReference type="InterPro" id="IPR002686">
    <property type="entry name" value="Transposase_17"/>
</dbReference>
<evidence type="ECO:0000313" key="2">
    <source>
        <dbReference type="EMBL" id="SJZ40738.1"/>
    </source>
</evidence>
<dbReference type="EMBL" id="FUWM01000006">
    <property type="protein sequence ID" value="SJZ40738.1"/>
    <property type="molecule type" value="Genomic_DNA"/>
</dbReference>
<protein>
    <submittedName>
        <fullName evidence="2">Putative transposase</fullName>
    </submittedName>
</protein>
<dbReference type="SUPFAM" id="SSF143422">
    <property type="entry name" value="Transposase IS200-like"/>
    <property type="match status" value="1"/>
</dbReference>
<organism evidence="2 3">
    <name type="scientific">Selenihalanaerobacter shriftii</name>
    <dbReference type="NCBI Taxonomy" id="142842"/>
    <lineage>
        <taxon>Bacteria</taxon>
        <taxon>Bacillati</taxon>
        <taxon>Bacillota</taxon>
        <taxon>Clostridia</taxon>
        <taxon>Halanaerobiales</taxon>
        <taxon>Halobacteroidaceae</taxon>
        <taxon>Selenihalanaerobacter</taxon>
    </lineage>
</organism>
<reference evidence="3" key="1">
    <citation type="submission" date="2017-02" db="EMBL/GenBank/DDBJ databases">
        <authorList>
            <person name="Varghese N."/>
            <person name="Submissions S."/>
        </authorList>
    </citation>
    <scope>NUCLEOTIDE SEQUENCE [LARGE SCALE GENOMIC DNA]</scope>
    <source>
        <strain evidence="3">ATCC BAA-73</strain>
    </source>
</reference>
<dbReference type="Gene3D" id="3.30.70.1290">
    <property type="entry name" value="Transposase IS200-like"/>
    <property type="match status" value="1"/>
</dbReference>
<dbReference type="AlphaFoldDB" id="A0A1T4KE49"/>
<sequence length="135" mass="16012">MSRELNSNRHSVYSLKYHLVVITKYRHKCITPEMLEELEKIFTRLLNDKDCNVLEFGGEEDHVHILFETPPQIQLSKLVNTLKTVSSRLIKKRYEQHLKKYYWKSAFWSRSYCIISTGGATIETIKEYIENQGKD</sequence>
<proteinExistence type="predicted"/>
<dbReference type="GO" id="GO:0006313">
    <property type="term" value="P:DNA transposition"/>
    <property type="evidence" value="ECO:0007669"/>
    <property type="project" value="InterPro"/>
</dbReference>
<dbReference type="Pfam" id="PF01797">
    <property type="entry name" value="Y1_Tnp"/>
    <property type="match status" value="1"/>
</dbReference>
<keyword evidence="3" id="KW-1185">Reference proteome</keyword>
<dbReference type="SMART" id="SM01321">
    <property type="entry name" value="Y1_Tnp"/>
    <property type="match status" value="1"/>
</dbReference>
<name>A0A1T4KE49_9FIRM</name>
<dbReference type="RefSeq" id="WP_078809238.1">
    <property type="nucleotide sequence ID" value="NZ_FUWM01000006.1"/>
</dbReference>
<dbReference type="PANTHER" id="PTHR33360">
    <property type="entry name" value="TRANSPOSASE FOR INSERTION SEQUENCE ELEMENT IS200"/>
    <property type="match status" value="1"/>
</dbReference>
<dbReference type="Proteomes" id="UP000190625">
    <property type="component" value="Unassembled WGS sequence"/>
</dbReference>
<dbReference type="InterPro" id="IPR036515">
    <property type="entry name" value="Transposase_17_sf"/>
</dbReference>
<evidence type="ECO:0000259" key="1">
    <source>
        <dbReference type="SMART" id="SM01321"/>
    </source>
</evidence>
<evidence type="ECO:0000313" key="3">
    <source>
        <dbReference type="Proteomes" id="UP000190625"/>
    </source>
</evidence>
<dbReference type="NCBIfam" id="NF033573">
    <property type="entry name" value="transpos_IS200"/>
    <property type="match status" value="1"/>
</dbReference>
<dbReference type="GO" id="GO:0003677">
    <property type="term" value="F:DNA binding"/>
    <property type="evidence" value="ECO:0007669"/>
    <property type="project" value="InterPro"/>
</dbReference>
<feature type="domain" description="Transposase IS200-like" evidence="1">
    <location>
        <begin position="12"/>
        <end position="132"/>
    </location>
</feature>
<dbReference type="GO" id="GO:0004803">
    <property type="term" value="F:transposase activity"/>
    <property type="evidence" value="ECO:0007669"/>
    <property type="project" value="InterPro"/>
</dbReference>